<dbReference type="SMART" id="SM00738">
    <property type="entry name" value="NGN"/>
    <property type="match status" value="1"/>
</dbReference>
<protein>
    <recommendedName>
        <fullName evidence="4">Transcription antitermination protein RfaH</fullName>
    </recommendedName>
</protein>
<sequence>MENWYLVMCKPRQEERAKANLTNQGIEAFYPKLTTEKLVKGRRTVKQLALFPNYLFVRLKLNSGNFSAVKNTRGIGGFVSYGASYQVVPTSLIEQLQSKCSQTVESTMPKAGDVVSVNNDSFKSIQAIYKEPDGDMRSILLINLLNKQIEMSVDNKDIES</sequence>
<gene>
    <name evidence="4 6" type="primary">rfaH</name>
    <name evidence="6" type="ORF">PSEHALCIP103_02562</name>
</gene>
<dbReference type="CDD" id="cd09892">
    <property type="entry name" value="NGN_SP_RfaH"/>
    <property type="match status" value="1"/>
</dbReference>
<evidence type="ECO:0000256" key="1">
    <source>
        <dbReference type="ARBA" id="ARBA00022814"/>
    </source>
</evidence>
<dbReference type="EMBL" id="CAMAPB010000038">
    <property type="protein sequence ID" value="CAH9061768.1"/>
    <property type="molecule type" value="Genomic_DNA"/>
</dbReference>
<comment type="function">
    <text evidence="4">Enhances distal genes transcription elongation in a specialized subset of operons that encode extracytoplasmic components.</text>
</comment>
<dbReference type="InterPro" id="IPR036735">
    <property type="entry name" value="NGN_dom_sf"/>
</dbReference>
<dbReference type="InterPro" id="IPR006645">
    <property type="entry name" value="NGN-like_dom"/>
</dbReference>
<reference evidence="6" key="1">
    <citation type="submission" date="2022-07" db="EMBL/GenBank/DDBJ databases">
        <authorList>
            <person name="Criscuolo A."/>
        </authorList>
    </citation>
    <scope>NUCLEOTIDE SEQUENCE</scope>
    <source>
        <strain evidence="6">CIP103197</strain>
    </source>
</reference>
<keyword evidence="7" id="KW-1185">Reference proteome</keyword>
<comment type="caution">
    <text evidence="6">The sequence shown here is derived from an EMBL/GenBank/DDBJ whole genome shotgun (WGS) entry which is preliminary data.</text>
</comment>
<keyword evidence="1 4" id="KW-0889">Transcription antitermination</keyword>
<proteinExistence type="inferred from homology"/>
<dbReference type="PANTHER" id="PTHR30265:SF7">
    <property type="entry name" value="TRANSCRIPTION ANTITERMINATION PROTEIN RFAH"/>
    <property type="match status" value="1"/>
</dbReference>
<dbReference type="Gene3D" id="3.30.70.940">
    <property type="entry name" value="NusG, N-terminal domain"/>
    <property type="match status" value="1"/>
</dbReference>
<dbReference type="GO" id="GO:0005829">
    <property type="term" value="C:cytosol"/>
    <property type="evidence" value="ECO:0007669"/>
    <property type="project" value="TreeGrafter"/>
</dbReference>
<evidence type="ECO:0000313" key="6">
    <source>
        <dbReference type="EMBL" id="CAH9061768.1"/>
    </source>
</evidence>
<dbReference type="PANTHER" id="PTHR30265">
    <property type="entry name" value="RHO-INTERACTING TRANSCRIPTION TERMINATION FACTOR NUSG"/>
    <property type="match status" value="1"/>
</dbReference>
<dbReference type="RefSeq" id="WP_262976977.1">
    <property type="nucleotide sequence ID" value="NZ_CAMAPB010000038.1"/>
</dbReference>
<keyword evidence="2 4" id="KW-0805">Transcription regulation</keyword>
<dbReference type="Proteomes" id="UP001152447">
    <property type="component" value="Unassembled WGS sequence"/>
</dbReference>
<evidence type="ECO:0000256" key="2">
    <source>
        <dbReference type="ARBA" id="ARBA00023015"/>
    </source>
</evidence>
<dbReference type="HAMAP" id="MF_00951">
    <property type="entry name" value="RfaH"/>
    <property type="match status" value="1"/>
</dbReference>
<dbReference type="GO" id="GO:0001073">
    <property type="term" value="F:transcription antitermination factor activity, DNA binding"/>
    <property type="evidence" value="ECO:0007669"/>
    <property type="project" value="UniProtKB-UniRule"/>
</dbReference>
<name>A0A9W4R0Y0_PSEHA</name>
<dbReference type="GO" id="GO:0006354">
    <property type="term" value="P:DNA-templated transcription elongation"/>
    <property type="evidence" value="ECO:0007669"/>
    <property type="project" value="InterPro"/>
</dbReference>
<evidence type="ECO:0000259" key="5">
    <source>
        <dbReference type="SMART" id="SM00738"/>
    </source>
</evidence>
<dbReference type="InterPro" id="IPR010215">
    <property type="entry name" value="Transcription_antiterm_RfaH"/>
</dbReference>
<feature type="domain" description="NusG-like N-terminal" evidence="5">
    <location>
        <begin position="1"/>
        <end position="100"/>
    </location>
</feature>
<dbReference type="SUPFAM" id="SSF82679">
    <property type="entry name" value="N-utilization substance G protein NusG, N-terminal domain"/>
    <property type="match status" value="1"/>
</dbReference>
<evidence type="ECO:0000256" key="4">
    <source>
        <dbReference type="HAMAP-Rule" id="MF_00951"/>
    </source>
</evidence>
<dbReference type="Pfam" id="PF02357">
    <property type="entry name" value="NusG"/>
    <property type="match status" value="1"/>
</dbReference>
<dbReference type="NCBIfam" id="TIGR01955">
    <property type="entry name" value="RfaH"/>
    <property type="match status" value="1"/>
</dbReference>
<comment type="similarity">
    <text evidence="4">Belongs to the RfaH family.</text>
</comment>
<comment type="subunit">
    <text evidence="4">Interacts with both the nontemplate DNA and the RNA polymerase (RNAP).</text>
</comment>
<organism evidence="6 7">
    <name type="scientific">Pseudoalteromonas haloplanktis</name>
    <name type="common">Alteromonas haloplanktis</name>
    <dbReference type="NCBI Taxonomy" id="228"/>
    <lineage>
        <taxon>Bacteria</taxon>
        <taxon>Pseudomonadati</taxon>
        <taxon>Pseudomonadota</taxon>
        <taxon>Gammaproteobacteria</taxon>
        <taxon>Alteromonadales</taxon>
        <taxon>Pseudoalteromonadaceae</taxon>
        <taxon>Pseudoalteromonas</taxon>
    </lineage>
</organism>
<dbReference type="GO" id="GO:0003677">
    <property type="term" value="F:DNA binding"/>
    <property type="evidence" value="ECO:0007669"/>
    <property type="project" value="UniProtKB-UniRule"/>
</dbReference>
<accession>A0A9W4R0Y0</accession>
<dbReference type="AlphaFoldDB" id="A0A9W4R0Y0"/>
<dbReference type="InterPro" id="IPR043425">
    <property type="entry name" value="NusG-like"/>
</dbReference>
<keyword evidence="3 4" id="KW-0804">Transcription</keyword>
<evidence type="ECO:0000313" key="7">
    <source>
        <dbReference type="Proteomes" id="UP001152447"/>
    </source>
</evidence>
<keyword evidence="4" id="KW-0238">DNA-binding</keyword>
<dbReference type="NCBIfam" id="NF006534">
    <property type="entry name" value="PRK09014.1"/>
    <property type="match status" value="1"/>
</dbReference>
<evidence type="ECO:0000256" key="3">
    <source>
        <dbReference type="ARBA" id="ARBA00023163"/>
    </source>
</evidence>